<evidence type="ECO:0000259" key="11">
    <source>
        <dbReference type="SMART" id="SM00037"/>
    </source>
</evidence>
<dbReference type="RefSeq" id="XP_007527163.1">
    <property type="nucleotide sequence ID" value="XM_007527101.3"/>
</dbReference>
<dbReference type="GO" id="GO:0007267">
    <property type="term" value="P:cell-cell signaling"/>
    <property type="evidence" value="ECO:0007669"/>
    <property type="project" value="TreeGrafter"/>
</dbReference>
<feature type="transmembrane region" description="Helical" evidence="10">
    <location>
        <begin position="21"/>
        <end position="41"/>
    </location>
</feature>
<dbReference type="GO" id="GO:0005922">
    <property type="term" value="C:connexin complex"/>
    <property type="evidence" value="ECO:0007669"/>
    <property type="project" value="InterPro"/>
</dbReference>
<evidence type="ECO:0000256" key="9">
    <source>
        <dbReference type="RuleBase" id="RU000630"/>
    </source>
</evidence>
<dbReference type="InterPro" id="IPR038359">
    <property type="entry name" value="Connexin_N_sf"/>
</dbReference>
<proteinExistence type="inferred from homology"/>
<dbReference type="Gene3D" id="1.20.1440.80">
    <property type="entry name" value="Gap junction channel protein cysteine-rich domain"/>
    <property type="match status" value="1"/>
</dbReference>
<dbReference type="PRINTS" id="PR00206">
    <property type="entry name" value="CONNEXIN"/>
</dbReference>
<keyword evidence="6" id="KW-0965">Cell junction</keyword>
<dbReference type="eggNOG" id="ENOG502QQPH">
    <property type="taxonomic scope" value="Eukaryota"/>
</dbReference>
<feature type="domain" description="Connexin N-terminal" evidence="11">
    <location>
        <begin position="43"/>
        <end position="76"/>
    </location>
</feature>
<dbReference type="OrthoDB" id="9939271at2759"/>
<comment type="function">
    <text evidence="9">One gap junction consists of a cluster of closely packed pairs of transmembrane channels, the connexons, through which materials of low MW diffuse from one cell to a neighboring cell.</text>
</comment>
<dbReference type="Proteomes" id="UP001652624">
    <property type="component" value="Chromosome 13"/>
</dbReference>
<dbReference type="SMART" id="SM00037">
    <property type="entry name" value="CNX"/>
    <property type="match status" value="1"/>
</dbReference>
<dbReference type="PROSITE" id="PS00408">
    <property type="entry name" value="CONNEXINS_2"/>
    <property type="match status" value="1"/>
</dbReference>
<evidence type="ECO:0000313" key="13">
    <source>
        <dbReference type="Proteomes" id="UP001652624"/>
    </source>
</evidence>
<evidence type="ECO:0000313" key="14">
    <source>
        <dbReference type="RefSeq" id="XP_007527163.1"/>
    </source>
</evidence>
<dbReference type="InterPro" id="IPR017990">
    <property type="entry name" value="Connexin_CS"/>
</dbReference>
<dbReference type="Pfam" id="PF00029">
    <property type="entry name" value="Connexin"/>
    <property type="match status" value="1"/>
</dbReference>
<protein>
    <recommendedName>
        <fullName evidence="9">Gap junction protein</fullName>
    </recommendedName>
</protein>
<dbReference type="SMART" id="SM01089">
    <property type="entry name" value="Connexin_CCC"/>
    <property type="match status" value="1"/>
</dbReference>
<feature type="transmembrane region" description="Helical" evidence="10">
    <location>
        <begin position="210"/>
        <end position="235"/>
    </location>
</feature>
<keyword evidence="3" id="KW-1003">Cell membrane</keyword>
<keyword evidence="5 9" id="KW-0303">Gap junction</keyword>
<gene>
    <name evidence="14" type="primary">GJA9</name>
</gene>
<evidence type="ECO:0000256" key="4">
    <source>
        <dbReference type="ARBA" id="ARBA00022692"/>
    </source>
</evidence>
<feature type="domain" description="Connexin cysteine-rich" evidence="12">
    <location>
        <begin position="167"/>
        <end position="233"/>
    </location>
</feature>
<evidence type="ECO:0000256" key="7">
    <source>
        <dbReference type="ARBA" id="ARBA00022989"/>
    </source>
</evidence>
<dbReference type="FunFam" id="1.20.1440.80:FF:000001">
    <property type="entry name" value="Gap junction alpha-1"/>
    <property type="match status" value="1"/>
</dbReference>
<reference evidence="14" key="1">
    <citation type="submission" date="2025-08" db="UniProtKB">
        <authorList>
            <consortium name="RefSeq"/>
        </authorList>
    </citation>
    <scope>IDENTIFICATION</scope>
</reference>
<dbReference type="PANTHER" id="PTHR11984">
    <property type="entry name" value="CONNEXIN"/>
    <property type="match status" value="1"/>
</dbReference>
<evidence type="ECO:0000256" key="2">
    <source>
        <dbReference type="ARBA" id="ARBA00004651"/>
    </source>
</evidence>
<sequence>MGDWKFLGGFLEEVHVHSTMIGKIWLTILFIFRMLVLGVAAEDVWKDEQSGFICNTEQPGCRNVCYDQAFPISLIRYWVLQVVFVSSPSLVYMGHALYQLKVLEKERKRKKAQLRGELERVEFEMPGKWRRLGQELCQLEQRKLNKAPLRGTLLCTYVIHIFTRSVVEVGFMAGQYLLYGFCLQPLFKCHGHPCPNTIDCFVSRPTEKTIFLFFMQSIATISLCLNVLEIFHLGLKKIKRGLCRQYNLKNENSEFYMNKSKQNLAKYQSTAADSLRRLSSAPDYNLLVEKHTHNTVCTSSNSLAFQTDPDHHSGEDENCIMNKQDTISSNEMCILSSTCNSLHEGGSGNKEYTPKIFGKEVKDNQLRECDGNNRKSNHYSKSHCSVASEVITDLDLHKGQSPQTTFSLPDYDICKPKWLQPTRGLSIGDKELASPPKGHLSDQFREGIVRTSPPSKGGFQPSDIPDSLQELSFESELVRICKNPIACLPNHLVLLTNNHIDRRAPTDLQI</sequence>
<dbReference type="PROSITE" id="PS00407">
    <property type="entry name" value="CONNEXINS_1"/>
    <property type="match status" value="1"/>
</dbReference>
<dbReference type="InterPro" id="IPR013092">
    <property type="entry name" value="Connexin_N"/>
</dbReference>
<evidence type="ECO:0000256" key="1">
    <source>
        <dbReference type="ARBA" id="ARBA00004610"/>
    </source>
</evidence>
<keyword evidence="13" id="KW-1185">Reference proteome</keyword>
<dbReference type="InParanoid" id="A0A1S2ZZV5"/>
<evidence type="ECO:0000256" key="10">
    <source>
        <dbReference type="SAM" id="Phobius"/>
    </source>
</evidence>
<evidence type="ECO:0000256" key="6">
    <source>
        <dbReference type="ARBA" id="ARBA00022949"/>
    </source>
</evidence>
<evidence type="ECO:0000256" key="8">
    <source>
        <dbReference type="ARBA" id="ARBA00023136"/>
    </source>
</evidence>
<evidence type="ECO:0000259" key="12">
    <source>
        <dbReference type="SMART" id="SM01089"/>
    </source>
</evidence>
<dbReference type="InterPro" id="IPR019570">
    <property type="entry name" value="Connexin_CCC"/>
</dbReference>
<keyword evidence="4 9" id="KW-0812">Transmembrane</keyword>
<evidence type="ECO:0000256" key="3">
    <source>
        <dbReference type="ARBA" id="ARBA00022475"/>
    </source>
</evidence>
<name>A0A1S2ZZV5_ERIEU</name>
<keyword evidence="7 10" id="KW-1133">Transmembrane helix</keyword>
<dbReference type="PANTHER" id="PTHR11984:SF60">
    <property type="entry name" value="GAP JUNCTION ALPHA-9 PROTEIN"/>
    <property type="match status" value="1"/>
</dbReference>
<dbReference type="AlphaFoldDB" id="A0A1S2ZZV5"/>
<dbReference type="FunCoup" id="A0A1S2ZZV5">
    <property type="interactions" value="2"/>
</dbReference>
<dbReference type="GeneID" id="103117094"/>
<comment type="similarity">
    <text evidence="9">Belongs to the connexin family.</text>
</comment>
<keyword evidence="8 10" id="KW-0472">Membrane</keyword>
<organism evidence="13 14">
    <name type="scientific">Erinaceus europaeus</name>
    <name type="common">Western European hedgehog</name>
    <dbReference type="NCBI Taxonomy" id="9365"/>
    <lineage>
        <taxon>Eukaryota</taxon>
        <taxon>Metazoa</taxon>
        <taxon>Chordata</taxon>
        <taxon>Craniata</taxon>
        <taxon>Vertebrata</taxon>
        <taxon>Euteleostomi</taxon>
        <taxon>Mammalia</taxon>
        <taxon>Eutheria</taxon>
        <taxon>Laurasiatheria</taxon>
        <taxon>Eulipotyphla</taxon>
        <taxon>Erinaceidae</taxon>
        <taxon>Erinaceinae</taxon>
        <taxon>Erinaceus</taxon>
    </lineage>
</organism>
<accession>A0A1S2ZZV5</accession>
<dbReference type="CTD" id="81025"/>
<comment type="subcellular location">
    <subcellularLocation>
        <location evidence="1">Cell junction</location>
        <location evidence="1">Gap junction</location>
    </subcellularLocation>
    <subcellularLocation>
        <location evidence="2 9">Cell membrane</location>
        <topology evidence="2 9">Multi-pass membrane protein</topology>
    </subcellularLocation>
</comment>
<dbReference type="InterPro" id="IPR000500">
    <property type="entry name" value="Connexin"/>
</dbReference>
<evidence type="ECO:0000256" key="5">
    <source>
        <dbReference type="ARBA" id="ARBA00022868"/>
    </source>
</evidence>
<comment type="subunit">
    <text evidence="9">A connexon is composed of a hexamer of connexins.</text>
</comment>
<dbReference type="GO" id="GO:0005243">
    <property type="term" value="F:gap junction channel activity"/>
    <property type="evidence" value="ECO:0007669"/>
    <property type="project" value="TreeGrafter"/>
</dbReference>